<dbReference type="AlphaFoldDB" id="A0A136J9E7"/>
<protein>
    <submittedName>
        <fullName evidence="1">Uncharacterized protein</fullName>
    </submittedName>
</protein>
<dbReference type="EMBL" id="KQ964247">
    <property type="protein sequence ID" value="KXJ93794.1"/>
    <property type="molecule type" value="Genomic_DNA"/>
</dbReference>
<organism evidence="1 2">
    <name type="scientific">Microdochium bolleyi</name>
    <dbReference type="NCBI Taxonomy" id="196109"/>
    <lineage>
        <taxon>Eukaryota</taxon>
        <taxon>Fungi</taxon>
        <taxon>Dikarya</taxon>
        <taxon>Ascomycota</taxon>
        <taxon>Pezizomycotina</taxon>
        <taxon>Sordariomycetes</taxon>
        <taxon>Xylariomycetidae</taxon>
        <taxon>Xylariales</taxon>
        <taxon>Microdochiaceae</taxon>
        <taxon>Microdochium</taxon>
    </lineage>
</organism>
<accession>A0A136J9E7</accession>
<evidence type="ECO:0000313" key="2">
    <source>
        <dbReference type="Proteomes" id="UP000070501"/>
    </source>
</evidence>
<keyword evidence="2" id="KW-1185">Reference proteome</keyword>
<dbReference type="Proteomes" id="UP000070501">
    <property type="component" value="Unassembled WGS sequence"/>
</dbReference>
<evidence type="ECO:0000313" key="1">
    <source>
        <dbReference type="EMBL" id="KXJ93794.1"/>
    </source>
</evidence>
<proteinExistence type="predicted"/>
<dbReference type="InParanoid" id="A0A136J9E7"/>
<name>A0A136J9E7_9PEZI</name>
<gene>
    <name evidence="1" type="ORF">Micbo1qcDRAFT_39195</name>
</gene>
<reference evidence="2" key="1">
    <citation type="submission" date="2016-02" db="EMBL/GenBank/DDBJ databases">
        <title>Draft genome sequence of Microdochium bolleyi, a fungal endophyte of beachgrass.</title>
        <authorList>
            <consortium name="DOE Joint Genome Institute"/>
            <person name="David A.S."/>
            <person name="May G."/>
            <person name="Haridas S."/>
            <person name="Lim J."/>
            <person name="Wang M."/>
            <person name="Labutti K."/>
            <person name="Lipzen A."/>
            <person name="Barry K."/>
            <person name="Grigoriev I.V."/>
        </authorList>
    </citation>
    <scope>NUCLEOTIDE SEQUENCE [LARGE SCALE GENOMIC DNA]</scope>
    <source>
        <strain evidence="2">J235TASD1</strain>
    </source>
</reference>
<sequence>MTTLLPGSLCTPRLHHRSGPELRLAQSLAAPARASLVIPSPSGRSSPTVAPPFNHCYPCS</sequence>